<evidence type="ECO:0000313" key="7">
    <source>
        <dbReference type="EMBL" id="CAF9932697.1"/>
    </source>
</evidence>
<dbReference type="FunFam" id="3.40.50.12780:FF:000014">
    <property type="entry name" value="Nonribosomal peptide synthetase 1"/>
    <property type="match status" value="5"/>
</dbReference>
<dbReference type="InterPro" id="IPR036736">
    <property type="entry name" value="ACP-like_sf"/>
</dbReference>
<feature type="domain" description="Carrier" evidence="6">
    <location>
        <begin position="6087"/>
        <end position="6163"/>
    </location>
</feature>
<dbReference type="InterPro" id="IPR020845">
    <property type="entry name" value="AMP-binding_CS"/>
</dbReference>
<keyword evidence="2" id="KW-0597">Phosphoprotein</keyword>
<sequence length="7981" mass="883608">MLQRRITDDTPIICRLPLLDGEEEASPQLIKTDVNLEQAARLKELYRENKSYLEGLVCTAWGLVLRCFTGQDDVSFHFRRSRTARPVPENAPVHDNRAKFQMSFRENEILLAHIQRAQEGTALVKQARPSLHRLTSGSSLHSFTARPSLNRLATDTSANSYTGDNPSSPALLDANTMIWIQDTRQAVRAPHKGLDVLQDPEVVKGEVWLLVNIRPEGSKLSLVSKSSEVSPGYFESVARTLEKLITTLVISPQQTLKDISYLSERHAQQILDWSQAPSEEVDACVHDLVYEHALKRPKGEAVCAWDGSLTYHELWTYVQQLAQLLTESGVGPENIVPLCFEKSMWSVVAMLAVLEAGAGFCPLDATQPNNRVAGLVSRLEARMLLCSRKYSQHLSGVADRILPIDGGTLADFRHAPLRKKDRGKPGNVAYVLWTSGSTGEPKGVVVEHRAYCSAAKTHAPTFCMTEDSRTLQYASAVFDASLIEILTALMIGATTCIPDEDSRVNDLPLAINQLRVNWAALTPSVVSFLTPSMVPGLRTLLLMGEVMSQEHIETWSSINLLNGYGPAETSVAAVANTDVTLDREPTLIGSGIGVRCWLVDPENHNRLVPPGAVGELAIEGATLARGYLKDPERTNDSFVEVPDCAGSREGDHSSRRMYKTGDLVRYRTSDGSLYFLGRKDTQVKVHGQRIELGEIEHHLSEESALRQSIVIMPKSGFCKQRLVAVVSVQGELSVDTLLNASDLQLVGRTEQEQAQPIIDQARQRLSARLPSFMVPPIWLVVYSIPLLRSGKLDRKTVLNRVQNLSEDSYTQWIDRGECEERPASELENQLRAIWSYALNLKSNKISLKHSFLNLGGDSISAMMVQSQCKKNGIGITVQDILRAKSISDLASSAKKVGHGATHSEPIEEQFDLSPIQSLYFQLPNRGKGHFNQSAFVRLRDNIQPTSLLQATKTVVSRHSMLRSRFSLSDQDDEWKQRITTDLAGSYSFRTHNCRSKEDAVPVMSETQASLDAVNGPLFAVDLFILEGGTQLIFLTGHHLVVDLVSWRVILQDVEELLTDPKAAADVQPPLPFQTWCAMQVEQSHKIPINSLLPNTNIPKPSYAYWGMEDKPNMYGDVRCEGFQLDVSGTAIVTSKCHETMGTDTVDILIASMLYSFTQVFDDRAAPTIFNEGHGREVWDPSIDLSRTVGWFTTMYPVHVESPVSGKFMDVLRRVKDYRRTVLANGRPYFASRMLTSKGSKKFAAHWPLEITFNYLGVYQQLEREDALLLPVQELAGEARGAGGNADVGYDTPRFGLFEISAVIAQGQLRFSFTFNKDMKHQEKAMSWISACQETLLTMPSKLIQLDYQPTLIDYPLLSLTYEKLDQLMFDRFPRLGIADFRNVENIYRCSQIQQGLLISTQRDASFYAVQGVYKVNSISGAQVDGTRLAEAWQEVVNRHASLRTIFVESLSHEDSLYDQIVLRNVKANVIRLSCSTDSDAVERLRSQADMKHQDLSPSHRFTVCKTSAGSVFCKLEISHTIVDGASMSIIFRELASFYEGRVLSAEAPLYSAYIAFLQGQRPQAGIGYWKSYLADVEPTMFPTLDDSLCAKRELRSKHIRLDDLTEFQHMCTLHGVTMANIFHTAWALTLRCYTGSNDVSYGYLMSTRDSSIKNIDNLVGYLVNMLVCRVVFTPDQSLIAVMQQVQTDLADCQAHAQTALSEVLHALQLSGTPLFNTSLSYRKVPLATTGEQHSISFDDCFPYYDPTEYTVSVNIEVTEDAAAIDLDYWTDSLSDGHAANVLNTFLQAVVAILESSQQLIGQLDTISESDHQQISTWNSDMPKTINKCVHEVVGERTLLHPEKAAVDAWDGNLTYAELDNLAAKLADYLRILGIGPETYVCLCFEKSASTIIGMLGVLKAGGAFVSLDPMNPAAALEWRVKDTKAQVILTSPCYSNIFSGMGLHVVSIDRAFLERLQSRRNSLRTSAEPHNPCCVIYTSGSTGKPKGVVLEHRALVTSSHAHGSALGIGPDTRSLQFSSYTFDNNLEEIFTTLMRGGTVCVPSDHERMNDLAGAATRLRANFMDLTPTVATYLNPADMPTIKTLALGGEALTKTVLEVWGDKVQIHNQYGPSECSINSTHRTNIGKSSDPSSIGRSVGSVSWIVDPSDHDRLVTIGREGELLIEGPILARGYLNDPVKTSGVFIEDPAWASKFTDVVPTHGPRRMYKTGDLVRYNSDGTISYIGRKDQQVKLHGQRIELGEIEYHVRSHLEADWHFAVELIQPGDSPASMKALALFVCPQNDSVSAVVPEDGLLPVTTTLRDVFKNLEASLARALPKHMVPALFIPLARLPLSSSGKLDRKQLHAVAKSMTENQAKLFRLAGASGREPSTEAEITLARLWESVLNLQSGSIGMDAQFFRMGGDSIAAIRLVTAARSKNITLTVADIFKNATLSEMCENASHLDTADPNSNGSDPQPFQLLSDAVPTDQILSNIAQLCNVQPNDIEDVYPCTSLQEGLIVLSDTQPGAYVAQNKYRLSLIDVEKFKEAWEAVVAAEKILRTRIIYTDTLGFLQVVVKEPVHWTDYKNFGDISDTVKMRPASNGAGLTDYAIVQGDEDASYFVWTVHHALYDGWSVELILDRVEAYYNGSEAHDTIPYSRFMQYLSSMDVTASEGFWRSKLADTASQQFPLLPRTNYQPSGTGSTSRSIAISRAPGADITTPSLIRAAWALTVSAYSNSEDVVFAETVNGRDAPVSGITEMIGPAFATIPVRVQISPDIAVSKFLQSVQDSCTEAMPHQYVGLQHIKRLDSSTAKACEFQNLIAINSGALDDNSTFWKLESGETSESQFFTYALSVSFDVDKLVIRANAHFDPAAIPDWQVKRLLRYFERVLTRLSGITQASAKLCDVRAITDDDEATIRRWNRQQPVAVNKTIHEMVREQADSVPLPSPAICSWDAQLTYLELEHVATSLACRLKQMGLGPRRHIPICFEKSALTVITMLAILKIGASFVAIDGESPKARLQSIVSDVDADYLLCSAKNQEACKSLGVKLIVLDLPSVLTASRRVDSLSPVPANCIAYVIFTSGTTGKPKGTLVSHAAFVSGAIAHGPALHMQSTSRMLQFASYTFDASMAEIFTTLMHGGCVCIPDEKARLNEITKVINDMAINLALLTPSFVQMIEPSQVPTLTALILGGEAMTQNNLNTWADKTHLINAYGPSETAVIATVNPHVLPSSPPSNIGRAVGCHCFIVDRFDHEQLVPIGAVGELVVLGPVLASGYQKNPAKTEEVFVRHPAWAAKFHSNSSSKPVMYKTGDLVKYAEDGSFLYVGRKDNQTKIHGQRLELGEVEYHVGQVPDIKHTLAVIPARGLYEKKLVAVLSCKQDLVSQILHGSLHVVTGKEVRSHVRTIRETLSNQLPPYMVPSHFVFLQEIPLLPSGKLDSRRITVWLEEINEDIFREILGTDGEESEIQGSEVEQRLQMIWSNILNIPAEQVGLDRNFIFLGGDSISALQVASKCRAEGLGVTVQDIIRCRSVADLAARVTLPQQSTCDQEEWDKPFRLAPIQQLFFDIVRENVHHFNQSVAVSLTERQDPEKVAAAVKGLSDAHSMLKAKFTKSTDGTWIQKLTKDKCNTLKFTSHTGRFSYGQISSEVGSSQKNLDIKDGPLAAVDLFESDQDDSQVLSFVAHHLIIDVVSWGIILEDLESLLKFGKPATPKSLPFQVWSNNQTTRVQWEKSQGVHVSEHNSKAILIADSSYWSMSNQPNVYGDVSNLDFALDHETTKDLLGPCNQSLGTDIVDVLIGCILYSFCRAFPDRQSIPAVFNEGHGREPWDSSIDLSNTVGWFTTISPVTLPSEARNETDISKVIRWIKDQRSRMTNKGRQYFSHRMQADQEKCQPMEILFNYLGHEKTFKKNGSLLQPLDGTWSDFDIGSSVPRFGLFEISASVAEERLKLSIAYNRNMERLPAIQVWATELSESLFTASQHLLEMKPQRTLSEFPLLPLDYHIMESLEDRLPAMGIASMTDLEDVYGCSPMQRGILLSQVKDNGQYMFQTIFALDSLDPAIAIDASAVAQAWEKVVKKHPLLRTVFIESLSQPGLLDQGVLKNVTPNIVWLYADATNPTEVLEKQDRLLFAHNQLPHRFTICQSSDSRVCCKLDLSHAICDGTSMPILFQDLVNFYAEPQATDYKALCYRDYVAHVQQSSSESSIAYWRRYLEGVEPSYFPALGETTNATRELRTLKLDLKDLPRLQSFCSQHSVTLSNLLQLVWALVIRAYSGSDDVCFGYLSSGRDVPLQNIDSAVGLFISMLVCRMGCAATMTVSEALKQVRDDYAQGTNNQGFYLGDLQHELQLSGKSLFNTAFTFQRRPESQKNEQQKVAFEVLDAYDPSEYDMTVNVEACETDVSVDFNYYTDWLADNQAKNISETYGQILHSMVSSGDAEQTIGALEICGEHHQQQIFSWNQEQPPKVDQCVHDCIVEQSVTLSPLAPAVCSWDVDLTYAELLAISKRLSKHLTALGVKPETYVPICFEKSTWAVVAMLGVLFAGGAFVPLEPTHPESRIKYILNSVSARLVLCSSKYSQKFAENAEVTSFVVDESLQHSKEASLVSAVCNVSPENAAYLIFTSGTTGLPKGTIISHRSFATSATEHAPAILMRSTSRVLQFSNLCFDASIMEILTTLMTGGCICIPSEEERMNDIPGAIRRMSVNWTLLTPSVANILDPEKVPSLQVLVTGGEAMQARHISKWQGKASLVNAYGPSECAVIATTSIKVDEEGTVINEEPAVIGRAVGCRSWIVNPDDHSRLVPIGGIGELVVEGYSVASGYLNEEEKTAKAFVSRPAWMNIGRGELVAGSNEKIYKTGDLVRYKSDGDIIYVSRKDTQIKLNGLRIELGEIEHRVKENMPQNVQTAVAMVAPAGLRQTLAAFFTPDGPVNKEPQDQRSANGDTDPLLLPMSDSAASLCRTLKGKLAGALPAYMIPSLFMPLSQMPWTTSGKLDRVRLCKIVTSLPKEAMAPFRLASVGTSRGPSTAMEKKLQSLWETILNLKPDSVTLDDSFFVLGGDSVQAMKLVAAARAERFTISVLDIFRKPNLSEMAKACTPLEDVDETELKPFGLLKQNDGVDQLIDEIVANCQIEKDQLVDAYPCTALQEGLITLSIKQPGAYVANNVFRLPDAVDVAQFKAAWDKAVESMDILRTRIIHSSTDTLIQCVLKRDPIEWLSANSVEAAVNGQTPLPENNGSKLMRLTITEDSNGQDRYFIWSIHHALYDGWSMPRMLQRVEEIYFEDSSPALKAPYSQFIKYLCGVDSTECSKFWQAKFDGLQCSQFPANSSVIAGEESSNELLKFTVQLPERKLGTGVTLPTIIRAAWAMLMAAHTGSDDIVFGETMTGRDVPIDGIIDMLGPTLTTIPTRIQVDNSWTVTEYLQKVHQLATEVIPYQHVGLQRIRRLNSETATACDFQNLLVIQTAEGEQTESKLWDPQNTGVSAGFFTYPLVVECNAAGSSIQIDAHYNEKIISQWHVQRLLYQFESILGHLCSSTSTSTTKLGELQVISTSDLDLIRNWNSYQPSPVKKCIHELFIQQAKLNPHAQAVCGWDGNFTYAELQKHAHGLAKHLRKIGVAPEVLVPICMDKSRWALVAEIAVLMAGGAIVPFDPSHPVTRQAEIIKDTNAKTLLCSPGYESRFSSLVKLVITVDEQSMSKRQFLGHGDFLASQAKSTNTAYVIFTSGSTGKPKGVVIEHETFCTSSEAFCVAMLMDQRSRVFNFASITFDVGLMENLSPLTLGACVCMPHNDAKMDVASAVDKLAATWAFLTPSVANLIEPSAVPSLKVLVCGGEAMSQDNIRKWADRVSLVNGYGPTEAAVISVANPKVTSDTNPSNIGFATANGYAWITEPNDCDRLAPLGCAGELILGGPILAREYLHDKAKTAAAFIETPAWMTQIKGHVMSPQRLYRTGDLVKYNPDGSIAFIGRRDNQVKLHGQRMELGEIESKFALHDQIRHGVVLLPKAGLCKERLVAVVSLSRLASATKSSASNSCTLLQGEALKEAQAHVKDVRESMSTQLPHYMMPTIWVIVEAIPLLVSGKLDRKQVDNWVKEISEATYQHVVAEERSNSEEAPITETVQQLRDVWASVFNKDVDDIDPGRSFMSQGGDSLISMSIIARCRKIGISLSLQEVLQSKSLFQLASTLDSRGHSTKKSKAASAEEKVDQEFELSPVQRLYFDMVGSSTDLTREGRFNQSQLLRLNRKTVAKTVQNAVGVVVQQHSMFRARFRKDQKGVWHQLISRPSSDSYRFREHQVNSTHELVRLVAESQKSLDLEKGPLFAVELFNTKHFGQVLSLIAHHLVIDVVSWNIIMQQLEDLLTFQTETIEKPLSYQVWCDLQKDNACQRSASTVKNVLPFRVKRADIGSWGMVGRANHYGDVEQASFQLDLLSSELALGKSNIAMKTQPLEIFVTALFSSFRKTFQERGMPTIFNESHGRDTWDSSVDPTATTGWFTSIYPIAIPQEDVDVDAPELLKRVKDLRRSLPANGREYFAHRYLTPDGRWRFGDHMPMEILLNYTGQSRSGEQSDSLLQPFELPKTSEDEMLTADVGPNAVRMALFEISVAVVDGRARFSFMWNKHMKHQKEIYQWVKGCEATLKELTKTLAGHQPEPTLSDFPLLPTTYSGLKKHVTETFNEIGISSLDEVENMYVTAPTQEGLLLSQIRNPNQYVNYVISQVQLAGRATRVDVPRMVRAWQKVVDRHQSLRTAFVFSVCKGHAFDQIALKQAQGGAKVLHCEDEDYEKALATVSLKDINLTRRPKLPHQLTLCTTKSGLCYTKLELNHAVIDGGSGALITRDLAMAYEDRLPEGPKPLYSDYVKYINSRGEGTEATFWKSYLSGIERCHLPPLDPAPKNANRLNAIYLDFNRFDELQAFCRANEMTLSNAMLAAWGLVMRHYTSRDDVCFGNLTAGRDAPVDGISDTVGAFINMLVCRVNFGQAKTVKDVIRRIQSDYLDSLPHQHCSLAKLQHDLGFSGEPLFNTAVSIQNQISTRDAEIEGDAIEIEPMTDYDPTEYAVTVNIRSAPGDEGARIKHWTSNVSVEEAERLTRKYAEMLGAMIDQADQDISQIRTVEQNIDEQPSSTAVASEEEQDTSERDISDNTQAADDSSSTSESLLSPDTVERPDKLIKPQDYSGIVKECVNEVLHQMFKVKEIERYMEKLEKVTEMVDRKLEHMTSAKVIEPQLRELTTSDESEEPYSASKEKTKSPGAVSGILKALWSPLVDIPDAKIKSDDSFFELGGDSILAMELARSAREASMTLTVADIFNFPTLSDMATFITTSTQKKEQQIKEAKATAKLNDTVLAMERKQPARFSLIKVANKDSFIQDYICPKVGVFRTGIADAFPVTDFQALAITGSLLKPRWMLNYLTFDGTGLLDLNALQKAASTLIQHFDILRTVFIASGNSFLQVVLRSYRPHIMTYETDMDLEDYTRQLRDNSPGAYPKLGEPYIQFLVIKKSNSRAHRIIIRLSHAQYDGVSLPKIIEAFQAVYDGKSISPSPPFSNYIAEATGGNNNHGHFEYWSNLLQGSSMSHIVDRDQPKYTGTDLPSTILKKTISLPSLTSKKITTATVLKAAWALVLSQLCNSTDIIFGNLISGRNAGVDGVESIVGPCLNIIPVRIQLEPTKWSVLDLLRRIQNQHVAGMPFESLGFREMVQKCTDWPAWTYFSSIVQHQNLAEDVALKLDKRDYRVGFLGTHDTLADLTVVSTPKPGDDVEIAIGFAQDNMPPAMVETALDALCALATAFARNPAGKLSAAMDSLAGTIEPLPTLLRQPATAPRAQIPDENDPVTAVLRSIPRGQLHTLADTLTRAWRMVLPSPQLRHRGPDTDTHDNADDNGTSSLPRHKPPTSLTLTSTFYDQGGDLVALASLTSILEQEGYRVEVEELVERMSVGAQVALLWERRERGGEVVVVKKGEGGVGGGKGKGGWGKGKGGWGMGKDEEGKWRKGFWRRLVGAGKKEKGEGESGEV</sequence>
<feature type="region of interest" description="Disordered" evidence="5">
    <location>
        <begin position="4900"/>
        <end position="4920"/>
    </location>
</feature>
<dbReference type="InterPro" id="IPR042099">
    <property type="entry name" value="ANL_N_sf"/>
</dbReference>
<comment type="similarity">
    <text evidence="4">Belongs to the NRP synthetase family.</text>
</comment>
<dbReference type="InterPro" id="IPR020806">
    <property type="entry name" value="PKS_PP-bd"/>
</dbReference>
<feature type="region of interest" description="Disordered" evidence="5">
    <location>
        <begin position="7830"/>
        <end position="7863"/>
    </location>
</feature>
<dbReference type="Gene3D" id="3.30.559.10">
    <property type="entry name" value="Chloramphenicol acetyltransferase-like domain"/>
    <property type="match status" value="9"/>
</dbReference>
<dbReference type="InterPro" id="IPR000873">
    <property type="entry name" value="AMP-dep_synth/lig_dom"/>
</dbReference>
<dbReference type="Gene3D" id="1.10.1200.10">
    <property type="entry name" value="ACP-like"/>
    <property type="match status" value="6"/>
</dbReference>
<dbReference type="FunFam" id="3.30.559.30:FF:000005">
    <property type="entry name" value="Nonribosomal peptide synthase Pes1"/>
    <property type="match status" value="3"/>
</dbReference>
<feature type="domain" description="Carrier" evidence="6">
    <location>
        <begin position="2367"/>
        <end position="2443"/>
    </location>
</feature>
<dbReference type="GO" id="GO:0031177">
    <property type="term" value="F:phosphopantetheine binding"/>
    <property type="evidence" value="ECO:0007669"/>
    <property type="project" value="InterPro"/>
</dbReference>
<feature type="domain" description="Carrier" evidence="6">
    <location>
        <begin position="821"/>
        <end position="897"/>
    </location>
</feature>
<dbReference type="SUPFAM" id="SSF56801">
    <property type="entry name" value="Acetyl-CoA synthetase-like"/>
    <property type="match status" value="5"/>
</dbReference>
<dbReference type="NCBIfam" id="TIGR01733">
    <property type="entry name" value="AA-adenyl-dom"/>
    <property type="match status" value="5"/>
</dbReference>
<evidence type="ECO:0000256" key="5">
    <source>
        <dbReference type="SAM" id="MobiDB-lite"/>
    </source>
</evidence>
<comment type="caution">
    <text evidence="7">The sequence shown here is derived from an EMBL/GenBank/DDBJ whole genome shotgun (WGS) entry which is preliminary data.</text>
</comment>
<dbReference type="PROSITE" id="PS00455">
    <property type="entry name" value="AMP_BINDING"/>
    <property type="match status" value="5"/>
</dbReference>
<feature type="compositionally biased region" description="Gly residues" evidence="5">
    <location>
        <begin position="7931"/>
        <end position="7949"/>
    </location>
</feature>
<dbReference type="InterPro" id="IPR023213">
    <property type="entry name" value="CAT-like_dom_sf"/>
</dbReference>
<dbReference type="SUPFAM" id="SSF52777">
    <property type="entry name" value="CoA-dependent acyltransferases"/>
    <property type="match status" value="19"/>
</dbReference>
<feature type="region of interest" description="Disordered" evidence="5">
    <location>
        <begin position="7088"/>
        <end position="7140"/>
    </location>
</feature>
<dbReference type="PANTHER" id="PTHR45398">
    <property type="match status" value="1"/>
</dbReference>
<proteinExistence type="inferred from homology"/>
<dbReference type="GO" id="GO:0016874">
    <property type="term" value="F:ligase activity"/>
    <property type="evidence" value="ECO:0007669"/>
    <property type="project" value="UniProtKB-KW"/>
</dbReference>
<dbReference type="GO" id="GO:0019748">
    <property type="term" value="P:secondary metabolic process"/>
    <property type="evidence" value="ECO:0007669"/>
    <property type="project" value="UniProtKB-ARBA"/>
</dbReference>
<feature type="compositionally biased region" description="Polar residues" evidence="5">
    <location>
        <begin position="7088"/>
        <end position="7098"/>
    </location>
</feature>
<dbReference type="PROSITE" id="PS50075">
    <property type="entry name" value="CARRIER"/>
    <property type="match status" value="6"/>
</dbReference>
<feature type="compositionally biased region" description="Low complexity" evidence="5">
    <location>
        <begin position="7113"/>
        <end position="7132"/>
    </location>
</feature>
<dbReference type="InterPro" id="IPR001242">
    <property type="entry name" value="Condensation_dom"/>
</dbReference>
<dbReference type="FunFam" id="3.30.559.10:FF:000016">
    <property type="entry name" value="Nonribosomal peptide synthase Pes1"/>
    <property type="match status" value="3"/>
</dbReference>
<dbReference type="InterPro" id="IPR006162">
    <property type="entry name" value="Ppantetheine_attach_site"/>
</dbReference>
<dbReference type="CDD" id="cd19542">
    <property type="entry name" value="CT_NRPS-like"/>
    <property type="match status" value="4"/>
</dbReference>
<dbReference type="NCBIfam" id="NF003417">
    <property type="entry name" value="PRK04813.1"/>
    <property type="match status" value="5"/>
</dbReference>
<dbReference type="CDD" id="cd05918">
    <property type="entry name" value="A_NRPS_SidN3_like"/>
    <property type="match status" value="5"/>
</dbReference>
<protein>
    <recommendedName>
        <fullName evidence="6">Carrier domain-containing protein</fullName>
    </recommendedName>
</protein>
<feature type="domain" description="Carrier" evidence="6">
    <location>
        <begin position="4998"/>
        <end position="5074"/>
    </location>
</feature>
<dbReference type="PROSITE" id="PS00012">
    <property type="entry name" value="PHOSPHOPANTETHEINE"/>
    <property type="match status" value="2"/>
</dbReference>
<dbReference type="Pfam" id="PF00501">
    <property type="entry name" value="AMP-binding"/>
    <property type="match status" value="5"/>
</dbReference>
<evidence type="ECO:0000256" key="1">
    <source>
        <dbReference type="ARBA" id="ARBA00022450"/>
    </source>
</evidence>
<feature type="region of interest" description="Disordered" evidence="5">
    <location>
        <begin position="7199"/>
        <end position="7219"/>
    </location>
</feature>
<dbReference type="FunFam" id="3.30.559.30:FF:000002">
    <property type="entry name" value="Nonribosomal peptide synthase Pes1"/>
    <property type="match status" value="3"/>
</dbReference>
<dbReference type="FunFam" id="3.30.300.30:FF:000015">
    <property type="entry name" value="Nonribosomal peptide synthase SidD"/>
    <property type="match status" value="5"/>
</dbReference>
<keyword evidence="3" id="KW-0436">Ligase</keyword>
<dbReference type="Gene3D" id="3.30.559.30">
    <property type="entry name" value="Nonribosomal peptide synthetase, condensation domain"/>
    <property type="match status" value="10"/>
</dbReference>
<dbReference type="Gene3D" id="3.40.50.12780">
    <property type="entry name" value="N-terminal domain of ligase-like"/>
    <property type="match status" value="4"/>
</dbReference>
<dbReference type="InterPro" id="IPR010071">
    <property type="entry name" value="AA_adenyl_dom"/>
</dbReference>
<organism evidence="7 8">
    <name type="scientific">Heterodermia speciosa</name>
    <dbReference type="NCBI Taxonomy" id="116794"/>
    <lineage>
        <taxon>Eukaryota</taxon>
        <taxon>Fungi</taxon>
        <taxon>Dikarya</taxon>
        <taxon>Ascomycota</taxon>
        <taxon>Pezizomycotina</taxon>
        <taxon>Lecanoromycetes</taxon>
        <taxon>OSLEUM clade</taxon>
        <taxon>Lecanoromycetidae</taxon>
        <taxon>Caliciales</taxon>
        <taxon>Physciaceae</taxon>
        <taxon>Heterodermia</taxon>
    </lineage>
</organism>
<dbReference type="OrthoDB" id="416786at2759"/>
<dbReference type="Gene3D" id="3.30.300.30">
    <property type="match status" value="5"/>
</dbReference>
<dbReference type="SUPFAM" id="SSF47336">
    <property type="entry name" value="ACP-like"/>
    <property type="match status" value="6"/>
</dbReference>
<feature type="region of interest" description="Disordered" evidence="5">
    <location>
        <begin position="7931"/>
        <end position="7954"/>
    </location>
</feature>
<dbReference type="CDD" id="cd19545">
    <property type="entry name" value="FUM14_C_NRPS-like"/>
    <property type="match status" value="2"/>
</dbReference>
<feature type="domain" description="Carrier" evidence="6">
    <location>
        <begin position="3448"/>
        <end position="3521"/>
    </location>
</feature>
<evidence type="ECO:0000256" key="2">
    <source>
        <dbReference type="ARBA" id="ARBA00022553"/>
    </source>
</evidence>
<feature type="domain" description="Carrier" evidence="6">
    <location>
        <begin position="7222"/>
        <end position="7295"/>
    </location>
</feature>
<dbReference type="SMART" id="SM00823">
    <property type="entry name" value="PKS_PP"/>
    <property type="match status" value="5"/>
</dbReference>
<dbReference type="FunFam" id="3.40.50.980:FF:000001">
    <property type="entry name" value="Non-ribosomal peptide synthetase"/>
    <property type="match status" value="2"/>
</dbReference>
<dbReference type="Pfam" id="PF00550">
    <property type="entry name" value="PP-binding"/>
    <property type="match status" value="6"/>
</dbReference>
<dbReference type="FunFam" id="3.30.559.30:FF:000003">
    <property type="entry name" value="Nonribosomal peptide synthase SidD"/>
    <property type="match status" value="2"/>
</dbReference>
<feature type="compositionally biased region" description="Basic and acidic residues" evidence="5">
    <location>
        <begin position="7836"/>
        <end position="7846"/>
    </location>
</feature>
<dbReference type="Proteomes" id="UP000664521">
    <property type="component" value="Unassembled WGS sequence"/>
</dbReference>
<dbReference type="FunFam" id="3.30.559.10:FF:000017">
    <property type="entry name" value="Nonribosomal peptide synthase Pes1"/>
    <property type="match status" value="1"/>
</dbReference>
<accession>A0A8H3FX79</accession>
<keyword evidence="1" id="KW-0596">Phosphopantetheine</keyword>
<reference evidence="7" key="1">
    <citation type="submission" date="2021-03" db="EMBL/GenBank/DDBJ databases">
        <authorList>
            <person name="Tagirdzhanova G."/>
        </authorList>
    </citation>
    <scope>NUCLEOTIDE SEQUENCE</scope>
</reference>
<dbReference type="FunFam" id="1.10.1200.10:FF:000005">
    <property type="entry name" value="Nonribosomal peptide synthetase 1"/>
    <property type="match status" value="2"/>
</dbReference>
<dbReference type="CDD" id="cd19534">
    <property type="entry name" value="E_NRPS"/>
    <property type="match status" value="2"/>
</dbReference>
<evidence type="ECO:0000313" key="8">
    <source>
        <dbReference type="Proteomes" id="UP000664521"/>
    </source>
</evidence>
<evidence type="ECO:0000256" key="3">
    <source>
        <dbReference type="ARBA" id="ARBA00022598"/>
    </source>
</evidence>
<dbReference type="Gene3D" id="3.40.50.980">
    <property type="match status" value="2"/>
</dbReference>
<dbReference type="Gene3D" id="2.30.38.10">
    <property type="entry name" value="Luciferase, Domain 3"/>
    <property type="match status" value="1"/>
</dbReference>
<gene>
    <name evidence="7" type="ORF">HETSPECPRED_008428</name>
</gene>
<evidence type="ECO:0000259" key="6">
    <source>
        <dbReference type="PROSITE" id="PS50075"/>
    </source>
</evidence>
<dbReference type="EMBL" id="CAJPDS010000064">
    <property type="protein sequence ID" value="CAF9932697.1"/>
    <property type="molecule type" value="Genomic_DNA"/>
</dbReference>
<name>A0A8H3FX79_9LECA</name>
<dbReference type="InterPro" id="IPR045851">
    <property type="entry name" value="AMP-bd_C_sf"/>
</dbReference>
<keyword evidence="8" id="KW-1185">Reference proteome</keyword>
<dbReference type="InterPro" id="IPR009081">
    <property type="entry name" value="PP-bd_ACP"/>
</dbReference>
<dbReference type="Pfam" id="PF00668">
    <property type="entry name" value="Condensation"/>
    <property type="match status" value="9"/>
</dbReference>
<evidence type="ECO:0000256" key="4">
    <source>
        <dbReference type="ARBA" id="ARBA00029454"/>
    </source>
</evidence>
<dbReference type="PANTHER" id="PTHR45398:SF1">
    <property type="entry name" value="ENZYME, PUTATIVE (JCVI)-RELATED"/>
    <property type="match status" value="1"/>
</dbReference>